<evidence type="ECO:0008006" key="3">
    <source>
        <dbReference type="Google" id="ProtNLM"/>
    </source>
</evidence>
<keyword evidence="2" id="KW-1185">Reference proteome</keyword>
<dbReference type="NCBIfam" id="TIGR02453">
    <property type="entry name" value="TIGR02453 family protein"/>
    <property type="match status" value="1"/>
</dbReference>
<gene>
    <name evidence="1" type="ORF">RB24_05235</name>
</gene>
<dbReference type="PANTHER" id="PTHR36452">
    <property type="entry name" value="CHROMOSOME 12, WHOLE GENOME SHOTGUN SEQUENCE"/>
    <property type="match status" value="1"/>
</dbReference>
<name>A0ABX9C656_9BURK</name>
<dbReference type="Pfam" id="PF09365">
    <property type="entry name" value="DUF2461"/>
    <property type="match status" value="1"/>
</dbReference>
<reference evidence="1 2" key="1">
    <citation type="submission" date="2014-12" db="EMBL/GenBank/DDBJ databases">
        <title>Complete genome sequence of Herbaspirillum rubrisubalbicans Os38.</title>
        <authorList>
            <person name="Chen M."/>
            <person name="An Q."/>
        </authorList>
    </citation>
    <scope>NUCLEOTIDE SEQUENCE [LARGE SCALE GENOMIC DNA]</scope>
    <source>
        <strain evidence="1 2">Os38</strain>
    </source>
</reference>
<organism evidence="1 2">
    <name type="scientific">Herbaspirillum rubrisubalbicans</name>
    <dbReference type="NCBI Taxonomy" id="80842"/>
    <lineage>
        <taxon>Bacteria</taxon>
        <taxon>Pseudomonadati</taxon>
        <taxon>Pseudomonadota</taxon>
        <taxon>Betaproteobacteria</taxon>
        <taxon>Burkholderiales</taxon>
        <taxon>Oxalobacteraceae</taxon>
        <taxon>Herbaspirillum</taxon>
    </lineage>
</organism>
<dbReference type="EMBL" id="JUGD01000005">
    <property type="protein sequence ID" value="RAM65899.1"/>
    <property type="molecule type" value="Genomic_DNA"/>
</dbReference>
<dbReference type="RefSeq" id="WP_112067922.1">
    <property type="nucleotide sequence ID" value="NZ_JUGD01000005.1"/>
</dbReference>
<dbReference type="PIRSF" id="PIRSF028451">
    <property type="entry name" value="UCP028451"/>
    <property type="match status" value="1"/>
</dbReference>
<accession>A0ABX9C656</accession>
<dbReference type="InterPro" id="IPR012808">
    <property type="entry name" value="CHP02453"/>
</dbReference>
<proteinExistence type="predicted"/>
<sequence length="231" mass="26481">MHVRDLIQFLGELSENNNRAWFVMNKPRYDILREEFLALTIKLIAEISKFDPAIAGCNPKKALFRINRDMRFSHDKRPYKTHFSAAITASGLKKPSQGGGPAYYFHINEAGQLLIAGGEYLPPTPRLRAIRNRVVEDAAGFTKMRKNKKLVATYGELQEEGKLQRPPKGFDPDTPNIDYVKLKSFIVWTEEDIRKKIPADLGKRVLEGFKDAYPLVQWLREIPLVQPEAEQ</sequence>
<evidence type="ECO:0000313" key="2">
    <source>
        <dbReference type="Proteomes" id="UP000248631"/>
    </source>
</evidence>
<dbReference type="PANTHER" id="PTHR36452:SF1">
    <property type="entry name" value="DUF2461 DOMAIN-CONTAINING PROTEIN"/>
    <property type="match status" value="1"/>
</dbReference>
<comment type="caution">
    <text evidence="1">The sequence shown here is derived from an EMBL/GenBank/DDBJ whole genome shotgun (WGS) entry which is preliminary data.</text>
</comment>
<dbReference type="Proteomes" id="UP000248631">
    <property type="component" value="Unassembled WGS sequence"/>
</dbReference>
<evidence type="ECO:0000313" key="1">
    <source>
        <dbReference type="EMBL" id="RAM65899.1"/>
    </source>
</evidence>
<dbReference type="InterPro" id="IPR015996">
    <property type="entry name" value="UCP028451"/>
</dbReference>
<protein>
    <recommendedName>
        <fullName evidence="3">TIGR02453 family protein</fullName>
    </recommendedName>
</protein>